<dbReference type="RefSeq" id="XP_005162657.1">
    <property type="nucleotide sequence ID" value="XM_005162600.5"/>
</dbReference>
<evidence type="ECO:0000313" key="9">
    <source>
        <dbReference type="Ensembl" id="ENSDARP00000129469"/>
    </source>
</evidence>
<feature type="coiled-coil region" evidence="6">
    <location>
        <begin position="143"/>
        <end position="170"/>
    </location>
</feature>
<dbReference type="InterPro" id="IPR027805">
    <property type="entry name" value="Transposase_HTH_dom"/>
</dbReference>
<keyword evidence="7" id="KW-1133">Transmembrane helix</keyword>
<evidence type="ECO:0000256" key="6">
    <source>
        <dbReference type="SAM" id="Coils"/>
    </source>
</evidence>
<keyword evidence="7" id="KW-0812">Transmembrane</keyword>
<evidence type="ECO:0000313" key="10">
    <source>
        <dbReference type="Proteomes" id="UP000000437"/>
    </source>
</evidence>
<keyword evidence="10" id="KW-1185">Reference proteome</keyword>
<reference evidence="9" key="2">
    <citation type="submission" date="2014-03" db="UniProtKB">
        <authorList>
            <consortium name="Ensembl"/>
        </authorList>
    </citation>
    <scope>IDENTIFICATION</scope>
    <source>
        <strain evidence="9">Tuebingen</strain>
    </source>
</reference>
<evidence type="ECO:0000256" key="1">
    <source>
        <dbReference type="ARBA" id="ARBA00022723"/>
    </source>
</evidence>
<dbReference type="GO" id="GO:0003677">
    <property type="term" value="F:DNA binding"/>
    <property type="evidence" value="ECO:0007669"/>
    <property type="project" value="UniProtKB-UniRule"/>
</dbReference>
<dbReference type="HOGENOM" id="CLU_908984_0_0_1"/>
<evidence type="ECO:0000256" key="7">
    <source>
        <dbReference type="SAM" id="Phobius"/>
    </source>
</evidence>
<evidence type="ECO:0000313" key="12">
    <source>
        <dbReference type="ZFIN" id="ZDB-GENE-131127-259"/>
    </source>
</evidence>
<keyword evidence="1" id="KW-0479">Metal-binding</keyword>
<keyword evidence="6" id="KW-0175">Coiled coil</keyword>
<dbReference type="Pfam" id="PF13613">
    <property type="entry name" value="HTH_Tnp_4"/>
    <property type="match status" value="1"/>
</dbReference>
<organism evidence="9">
    <name type="scientific">Danio rerio</name>
    <name type="common">Zebrafish</name>
    <name type="synonym">Brachydanio rerio</name>
    <dbReference type="NCBI Taxonomy" id="7955"/>
    <lineage>
        <taxon>Eukaryota</taxon>
        <taxon>Metazoa</taxon>
        <taxon>Chordata</taxon>
        <taxon>Craniata</taxon>
        <taxon>Vertebrata</taxon>
        <taxon>Euteleostomi</taxon>
        <taxon>Actinopterygii</taxon>
        <taxon>Neopterygii</taxon>
        <taxon>Teleostei</taxon>
        <taxon>Ostariophysi</taxon>
        <taxon>Cypriniformes</taxon>
        <taxon>Danionidae</taxon>
        <taxon>Danioninae</taxon>
        <taxon>Danio</taxon>
    </lineage>
</organism>
<keyword evidence="3" id="KW-0862">Zinc</keyword>
<dbReference type="ZFIN" id="ZDB-GENE-131127-259">
    <property type="gene designation" value="si:ch211-69l10.4"/>
</dbReference>
<feature type="domain" description="THAP-type" evidence="8">
    <location>
        <begin position="1"/>
        <end position="89"/>
    </location>
</feature>
<evidence type="ECO:0000256" key="2">
    <source>
        <dbReference type="ARBA" id="ARBA00022771"/>
    </source>
</evidence>
<dbReference type="GeneID" id="101883218"/>
<keyword evidence="7" id="KW-0472">Membrane</keyword>
<evidence type="ECO:0000256" key="4">
    <source>
        <dbReference type="ARBA" id="ARBA00023125"/>
    </source>
</evidence>
<dbReference type="eggNOG" id="ENOG502RZ2Y">
    <property type="taxonomic scope" value="Eukaryota"/>
</dbReference>
<sequence>MAEATSRCHCSVPYCSSNKRRQPYLSFHAFPSCKYDRKKWVHVIRRDESLTFNILRGSTYVCSRHFIEADYTAATGRKRLRKGAVPSRFHWNNWGDSSRLTVYDGGVDRRGLDPSQNGDIVPEVPPKAGADHDYAVAPLPGAQDAAAARIQELEAEVRRLETELGQLKINQSLSQFQRFCASDEDIRFYTSFPSEKVFLAFWKAIEPSASMMVYWSLAQKKGHTAGMEASQSHQRSLPLIDEFFLYCCHVSAGLKEKMLADIFKISLSTVSRVIITWANYLYLIFGSLPVWMSRKQVNSTMPEKFR</sequence>
<dbReference type="InterPro" id="IPR006612">
    <property type="entry name" value="THAP_Znf"/>
</dbReference>
<dbReference type="AGR" id="ZFIN:ZDB-GENE-131127-259"/>
<name>X1WGW0_DANRE</name>
<dbReference type="Bgee" id="ENSDARG00000098036">
    <property type="expression patterns" value="Expressed in gastrula and 8 other cell types or tissues"/>
</dbReference>
<dbReference type="Ensembl" id="ENSDART00000155557.3">
    <property type="protein sequence ID" value="ENSDARP00000129469.2"/>
    <property type="gene ID" value="ENSDARG00000098036.3"/>
</dbReference>
<dbReference type="GeneTree" id="ENSGT00940000168268"/>
<dbReference type="PaxDb" id="7955-ENSDARP00000129469"/>
<dbReference type="PROSITE" id="PS50950">
    <property type="entry name" value="ZF_THAP"/>
    <property type="match status" value="1"/>
</dbReference>
<reference evidence="11" key="3">
    <citation type="submission" date="2025-04" db="UniProtKB">
        <authorList>
            <consortium name="RefSeq"/>
        </authorList>
    </citation>
    <scope>IDENTIFICATION</scope>
    <source>
        <strain evidence="11">Tuebingen</strain>
    </source>
</reference>
<protein>
    <submittedName>
        <fullName evidence="9 11">Si:ch211-69l10.4</fullName>
    </submittedName>
</protein>
<dbReference type="KEGG" id="dre:101883218"/>
<dbReference type="Gene3D" id="6.20.210.20">
    <property type="entry name" value="THAP domain"/>
    <property type="match status" value="1"/>
</dbReference>
<dbReference type="EMBL" id="CT573344">
    <property type="status" value="NOT_ANNOTATED_CDS"/>
    <property type="molecule type" value="Genomic_DNA"/>
</dbReference>
<reference evidence="9 10" key="1">
    <citation type="journal article" date="2013" name="Nature">
        <title>The zebrafish reference genome sequence and its relationship to the human genome.</title>
        <authorList>
            <consortium name="Genome Reference Consortium Zebrafish"/>
            <person name="Howe K."/>
            <person name="Clark M.D."/>
            <person name="Torroja C.F."/>
            <person name="Torrance J."/>
            <person name="Berthelot C."/>
            <person name="Muffato M."/>
            <person name="Collins J.E."/>
            <person name="Humphray S."/>
            <person name="McLaren K."/>
            <person name="Matthews L."/>
            <person name="McLaren S."/>
            <person name="Sealy I."/>
            <person name="Caccamo M."/>
            <person name="Churcher C."/>
            <person name="Scott C."/>
            <person name="Barrett J.C."/>
            <person name="Koch R."/>
            <person name="Rauch G.J."/>
            <person name="White S."/>
            <person name="Chow W."/>
            <person name="Kilian B."/>
            <person name="Quintais L.T."/>
            <person name="Guerra-Assuncao J.A."/>
            <person name="Zhou Y."/>
            <person name="Gu Y."/>
            <person name="Yen J."/>
            <person name="Vogel J.H."/>
            <person name="Eyre T."/>
            <person name="Redmond S."/>
            <person name="Banerjee R."/>
            <person name="Chi J."/>
            <person name="Fu B."/>
            <person name="Langley E."/>
            <person name="Maguire S.F."/>
            <person name="Laird G.K."/>
            <person name="Lloyd D."/>
            <person name="Kenyon E."/>
            <person name="Donaldson S."/>
            <person name="Sehra H."/>
            <person name="Almeida-King J."/>
            <person name="Loveland J."/>
            <person name="Trevanion S."/>
            <person name="Jones M."/>
            <person name="Quail M."/>
            <person name="Willey D."/>
            <person name="Hunt A."/>
            <person name="Burton J."/>
            <person name="Sims S."/>
            <person name="McLay K."/>
            <person name="Plumb B."/>
            <person name="Davis J."/>
            <person name="Clee C."/>
            <person name="Oliver K."/>
            <person name="Clark R."/>
            <person name="Riddle C."/>
            <person name="Elliot D."/>
            <person name="Eliott D."/>
            <person name="Threadgold G."/>
            <person name="Harden G."/>
            <person name="Ware D."/>
            <person name="Begum S."/>
            <person name="Mortimore B."/>
            <person name="Mortimer B."/>
            <person name="Kerry G."/>
            <person name="Heath P."/>
            <person name="Phillimore B."/>
            <person name="Tracey A."/>
            <person name="Corby N."/>
            <person name="Dunn M."/>
            <person name="Johnson C."/>
            <person name="Wood J."/>
            <person name="Clark S."/>
            <person name="Pelan S."/>
            <person name="Griffiths G."/>
            <person name="Smith M."/>
            <person name="Glithero R."/>
            <person name="Howden P."/>
            <person name="Barker N."/>
            <person name="Lloyd C."/>
            <person name="Stevens C."/>
            <person name="Harley J."/>
            <person name="Holt K."/>
            <person name="Panagiotidis G."/>
            <person name="Lovell J."/>
            <person name="Beasley H."/>
            <person name="Henderson C."/>
            <person name="Gordon D."/>
            <person name="Auger K."/>
            <person name="Wright D."/>
            <person name="Collins J."/>
            <person name="Raisen C."/>
            <person name="Dyer L."/>
            <person name="Leung K."/>
            <person name="Robertson L."/>
            <person name="Ambridge K."/>
            <person name="Leongamornlert D."/>
            <person name="McGuire S."/>
            <person name="Gilderthorp R."/>
            <person name="Griffiths C."/>
            <person name="Manthravadi D."/>
            <person name="Nichol S."/>
            <person name="Barker G."/>
            <person name="Whitehead S."/>
            <person name="Kay M."/>
            <person name="Brown J."/>
            <person name="Murnane C."/>
            <person name="Gray E."/>
            <person name="Humphries M."/>
            <person name="Sycamore N."/>
            <person name="Barker D."/>
            <person name="Saunders D."/>
            <person name="Wallis J."/>
            <person name="Babbage A."/>
            <person name="Hammond S."/>
            <person name="Mashreghi-Mohammadi M."/>
            <person name="Barr L."/>
            <person name="Martin S."/>
            <person name="Wray P."/>
            <person name="Ellington A."/>
            <person name="Matthews N."/>
            <person name="Ellwood M."/>
            <person name="Woodmansey R."/>
            <person name="Clark G."/>
            <person name="Cooper J."/>
            <person name="Cooper J."/>
            <person name="Tromans A."/>
            <person name="Grafham D."/>
            <person name="Skuce C."/>
            <person name="Pandian R."/>
            <person name="Andrews R."/>
            <person name="Harrison E."/>
            <person name="Kimberley A."/>
            <person name="Garnett J."/>
            <person name="Fosker N."/>
            <person name="Hall R."/>
            <person name="Garner P."/>
            <person name="Kelly D."/>
            <person name="Bird C."/>
            <person name="Palmer S."/>
            <person name="Gehring I."/>
            <person name="Berger A."/>
            <person name="Dooley C.M."/>
            <person name="Ersan-Urun Z."/>
            <person name="Eser C."/>
            <person name="Geiger H."/>
            <person name="Geisler M."/>
            <person name="Karotki L."/>
            <person name="Kirn A."/>
            <person name="Konantz J."/>
            <person name="Konantz M."/>
            <person name="Oberlander M."/>
            <person name="Rudolph-Geiger S."/>
            <person name="Teucke M."/>
            <person name="Lanz C."/>
            <person name="Raddatz G."/>
            <person name="Osoegawa K."/>
            <person name="Zhu B."/>
            <person name="Rapp A."/>
            <person name="Widaa S."/>
            <person name="Langford C."/>
            <person name="Yang F."/>
            <person name="Schuster S.C."/>
            <person name="Carter N.P."/>
            <person name="Harrow J."/>
            <person name="Ning Z."/>
            <person name="Herrero J."/>
            <person name="Searle S.M."/>
            <person name="Enright A."/>
            <person name="Geisler R."/>
            <person name="Plasterk R.H."/>
            <person name="Lee C."/>
            <person name="Westerfield M."/>
            <person name="de Jong P.J."/>
            <person name="Zon L.I."/>
            <person name="Postlethwait J.H."/>
            <person name="Nusslein-Volhard C."/>
            <person name="Hubbard T.J."/>
            <person name="Roest Crollius H."/>
            <person name="Rogers J."/>
            <person name="Stemple D.L."/>
        </authorList>
    </citation>
    <scope>NUCLEOTIDE SEQUENCE [LARGE SCALE GENOMIC DNA]</scope>
    <source>
        <strain evidence="9">Tuebingen</strain>
    </source>
</reference>
<dbReference type="GO" id="GO:0008270">
    <property type="term" value="F:zinc ion binding"/>
    <property type="evidence" value="ECO:0007669"/>
    <property type="project" value="UniProtKB-KW"/>
</dbReference>
<dbReference type="OrthoDB" id="10020990at2759"/>
<evidence type="ECO:0000313" key="11">
    <source>
        <dbReference type="RefSeq" id="XP_005162657.1"/>
    </source>
</evidence>
<evidence type="ECO:0000259" key="8">
    <source>
        <dbReference type="PROSITE" id="PS50950"/>
    </source>
</evidence>
<evidence type="ECO:0000256" key="3">
    <source>
        <dbReference type="ARBA" id="ARBA00022833"/>
    </source>
</evidence>
<dbReference type="SMART" id="SM00692">
    <property type="entry name" value="DM3"/>
    <property type="match status" value="1"/>
</dbReference>
<dbReference type="PANTHER" id="PTHR23080">
    <property type="entry name" value="THAP DOMAIN PROTEIN"/>
    <property type="match status" value="1"/>
</dbReference>
<feature type="transmembrane region" description="Helical" evidence="7">
    <location>
        <begin position="274"/>
        <end position="292"/>
    </location>
</feature>
<proteinExistence type="predicted"/>
<keyword evidence="4 5" id="KW-0238">DNA-binding</keyword>
<dbReference type="Pfam" id="PF05485">
    <property type="entry name" value="THAP"/>
    <property type="match status" value="1"/>
</dbReference>
<dbReference type="InterPro" id="IPR038441">
    <property type="entry name" value="THAP_Znf_sf"/>
</dbReference>
<dbReference type="OMA" id="CCHVSAG"/>
<dbReference type="SUPFAM" id="SSF57716">
    <property type="entry name" value="Glucocorticoid receptor-like (DNA-binding domain)"/>
    <property type="match status" value="1"/>
</dbReference>
<keyword evidence="2 5" id="KW-0863">Zinc-finger</keyword>
<accession>A0A8M2B9S5</accession>
<dbReference type="Proteomes" id="UP000000437">
    <property type="component" value="Chromosome 24"/>
</dbReference>
<dbReference type="PANTHER" id="PTHR23080:SF142">
    <property type="entry name" value="SI:CH211-69L10.4"/>
    <property type="match status" value="1"/>
</dbReference>
<evidence type="ECO:0000256" key="5">
    <source>
        <dbReference type="PROSITE-ProRule" id="PRU00309"/>
    </source>
</evidence>
<dbReference type="AlphaFoldDB" id="X1WGW0"/>
<gene>
    <name evidence="9 11 12" type="primary">si:ch211-69l10.4</name>
</gene>
<dbReference type="SMART" id="SM00980">
    <property type="entry name" value="THAP"/>
    <property type="match status" value="1"/>
</dbReference>
<accession>X1WGW0</accession>